<dbReference type="CTD" id="9027"/>
<dbReference type="SUPFAM" id="SSF55729">
    <property type="entry name" value="Acyl-CoA N-acyltransferases (Nat)"/>
    <property type="match status" value="1"/>
</dbReference>
<dbReference type="Pfam" id="PF13508">
    <property type="entry name" value="Acetyltransf_7"/>
    <property type="match status" value="1"/>
</dbReference>
<sequence length="237" mass="26951">MGANEGQRVCAYIATIMSDYKIRGYKDSDYEAVRELFSAGMNEYVPPVCVHVLKQPWVLFVLTCMFICLLVSSKSLILPVLAVTLALALGRQLLGYCWSMYIDHCLKEDLRDISKTYMQSKGSCFWVAEADEIVIGTVAAKPSEEKQEELVLKRMSVRKDFRGLGIGKALSREVLSFARQNQYRSVILNTLMVQHEAQKMYESVGFKKYIEFVLPTVYGKLINFTVSKYRHDILPGS</sequence>
<dbReference type="InterPro" id="IPR016181">
    <property type="entry name" value="Acyl_CoA_acyltransferase"/>
</dbReference>
<evidence type="ECO:0000313" key="4">
    <source>
        <dbReference type="Proteomes" id="UP000008143"/>
    </source>
</evidence>
<reference evidence="5" key="1">
    <citation type="submission" date="2025-08" db="UniProtKB">
        <authorList>
            <consortium name="RefSeq"/>
        </authorList>
    </citation>
    <scope>IDENTIFICATION</scope>
    <source>
        <strain evidence="5">Nigerian</strain>
        <tissue evidence="5">Liver and blood</tissue>
    </source>
</reference>
<dbReference type="GO" id="GO:0008080">
    <property type="term" value="F:N-acetyltransferase activity"/>
    <property type="evidence" value="ECO:0000318"/>
    <property type="project" value="GO_Central"/>
</dbReference>
<keyword evidence="2" id="KW-0812">Transmembrane</keyword>
<dbReference type="InterPro" id="IPR050769">
    <property type="entry name" value="NAT_camello-type"/>
</dbReference>
<dbReference type="OrthoDB" id="41532at2759"/>
<dbReference type="RefSeq" id="XP_017949229.1">
    <property type="nucleotide sequence ID" value="XM_018093740.1"/>
</dbReference>
<gene>
    <name evidence="6" type="primary">nat8</name>
    <name evidence="5" type="synonym">nat8.1</name>
    <name evidence="5" type="synonym">nat8b</name>
</gene>
<dbReference type="OMA" id="YVPTLCV"/>
<evidence type="ECO:0000313" key="6">
    <source>
        <dbReference type="Xenbase" id="XB-GENE-5840789"/>
    </source>
</evidence>
<keyword evidence="2" id="KW-1133">Transmembrane helix</keyword>
<dbReference type="InterPro" id="IPR000182">
    <property type="entry name" value="GNAT_dom"/>
</dbReference>
<feature type="transmembrane region" description="Helical" evidence="2">
    <location>
        <begin position="57"/>
        <end position="90"/>
    </location>
</feature>
<evidence type="ECO:0000259" key="3">
    <source>
        <dbReference type="PROSITE" id="PS51186"/>
    </source>
</evidence>
<keyword evidence="2" id="KW-0472">Membrane</keyword>
<dbReference type="PANTHER" id="PTHR13947:SF60">
    <property type="entry name" value="N-ACETYLTRANSFERASE DOMAIN-CONTAINING PROTEIN"/>
    <property type="match status" value="1"/>
</dbReference>
<dbReference type="Gene3D" id="3.40.630.30">
    <property type="match status" value="1"/>
</dbReference>
<proteinExistence type="predicted"/>
<protein>
    <submittedName>
        <fullName evidence="5">Probable N-acetyltransferase 8B isoform X1</fullName>
    </submittedName>
</protein>
<keyword evidence="4" id="KW-1185">Reference proteome</keyword>
<evidence type="ECO:0000256" key="1">
    <source>
        <dbReference type="ARBA" id="ARBA00022679"/>
    </source>
</evidence>
<organism evidence="4 5">
    <name type="scientific">Xenopus tropicalis</name>
    <name type="common">Western clawed frog</name>
    <name type="synonym">Silurana tropicalis</name>
    <dbReference type="NCBI Taxonomy" id="8364"/>
    <lineage>
        <taxon>Eukaryota</taxon>
        <taxon>Metazoa</taxon>
        <taxon>Chordata</taxon>
        <taxon>Craniata</taxon>
        <taxon>Vertebrata</taxon>
        <taxon>Euteleostomi</taxon>
        <taxon>Amphibia</taxon>
        <taxon>Batrachia</taxon>
        <taxon>Anura</taxon>
        <taxon>Pipoidea</taxon>
        <taxon>Pipidae</taxon>
        <taxon>Xenopodinae</taxon>
        <taxon>Xenopus</taxon>
        <taxon>Silurana</taxon>
    </lineage>
</organism>
<keyword evidence="1" id="KW-0808">Transferase</keyword>
<dbReference type="Proteomes" id="UP000008143">
    <property type="component" value="Chromosome 1"/>
</dbReference>
<accession>A0A8J0T0N8</accession>
<dbReference type="CDD" id="cd04301">
    <property type="entry name" value="NAT_SF"/>
    <property type="match status" value="1"/>
</dbReference>
<name>A0A8J0T0N8_XENTR</name>
<dbReference type="GeneID" id="100124951"/>
<dbReference type="AlphaFoldDB" id="A0A8J0T0N8"/>
<feature type="domain" description="N-acetyltransferase" evidence="3">
    <location>
        <begin position="78"/>
        <end position="223"/>
    </location>
</feature>
<evidence type="ECO:0000313" key="5">
    <source>
        <dbReference type="RefSeq" id="XP_017949229.1"/>
    </source>
</evidence>
<dbReference type="Xenbase" id="XB-GENE-5840789">
    <property type="gene designation" value="nat8"/>
</dbReference>
<evidence type="ECO:0000256" key="2">
    <source>
        <dbReference type="SAM" id="Phobius"/>
    </source>
</evidence>
<dbReference type="PROSITE" id="PS51186">
    <property type="entry name" value="GNAT"/>
    <property type="match status" value="1"/>
</dbReference>
<dbReference type="AGR" id="Xenbase:XB-GENE-5840789"/>
<dbReference type="PANTHER" id="PTHR13947">
    <property type="entry name" value="GNAT FAMILY N-ACETYLTRANSFERASE"/>
    <property type="match status" value="1"/>
</dbReference>